<dbReference type="NCBIfam" id="NF010237">
    <property type="entry name" value="PRK13684.1"/>
    <property type="match status" value="1"/>
</dbReference>
<dbReference type="Gene3D" id="2.130.10.10">
    <property type="entry name" value="YVTN repeat-like/Quinoprotein amine dehydrogenase"/>
    <property type="match status" value="1"/>
</dbReference>
<organism evidence="7">
    <name type="scientific">Planktothricoides raciborskii GIHE-MW2</name>
    <dbReference type="NCBI Taxonomy" id="2792601"/>
    <lineage>
        <taxon>Bacteria</taxon>
        <taxon>Bacillati</taxon>
        <taxon>Cyanobacteriota</taxon>
        <taxon>Cyanophyceae</taxon>
        <taxon>Oscillatoriophycideae</taxon>
        <taxon>Oscillatoriales</taxon>
        <taxon>Oscillatoriaceae</taxon>
        <taxon>Planktothricoides</taxon>
    </lineage>
</organism>
<dbReference type="InterPro" id="IPR016705">
    <property type="entry name" value="Ycf48/Hcf136"/>
</dbReference>
<evidence type="ECO:0000256" key="2">
    <source>
        <dbReference type="ARBA" id="ARBA00022729"/>
    </source>
</evidence>
<comment type="function">
    <text evidence="4">A factor required for optimal assembly of photosystem II (PSII), acting in the early stages of PSII assembly. Also plays a role in replacement of photodamaged D1 (psbA). Assists YidC in synthesis of chlorophyll-binding proteins.</text>
</comment>
<dbReference type="GO" id="GO:0015979">
    <property type="term" value="P:photosynthesis"/>
    <property type="evidence" value="ECO:0007669"/>
    <property type="project" value="UniProtKB-KW"/>
</dbReference>
<comment type="domain">
    <text evidence="4">A 7-bladed beta-propeller torus, about 55 by 55 Angstroms, with a depth of about 25 Angstroms and a central pore.</text>
</comment>
<evidence type="ECO:0000256" key="4">
    <source>
        <dbReference type="HAMAP-Rule" id="MF_01348"/>
    </source>
</evidence>
<comment type="similarity">
    <text evidence="4 5">Belongs to the Ycf48 family.</text>
</comment>
<dbReference type="PANTHER" id="PTHR47199:SF2">
    <property type="entry name" value="PHOTOSYSTEM II STABILITY_ASSEMBLY FACTOR HCF136, CHLOROPLASTIC"/>
    <property type="match status" value="1"/>
</dbReference>
<dbReference type="AlphaFoldDB" id="A0AAU8JEA1"/>
<feature type="domain" description="Photosynthesis system II assembly factor Ycf48/Hcf136-like" evidence="6">
    <location>
        <begin position="29"/>
        <end position="339"/>
    </location>
</feature>
<dbReference type="GO" id="GO:0031979">
    <property type="term" value="C:plasma membrane-derived thylakoid lumen"/>
    <property type="evidence" value="ECO:0007669"/>
    <property type="project" value="UniProtKB-SubCell"/>
</dbReference>
<dbReference type="InterPro" id="IPR015943">
    <property type="entry name" value="WD40/YVTN_repeat-like_dom_sf"/>
</dbReference>
<keyword evidence="3 4" id="KW-0604">Photosystem II</keyword>
<keyword evidence="1 4" id="KW-0602">Photosynthesis</keyword>
<evidence type="ECO:0000259" key="6">
    <source>
        <dbReference type="Pfam" id="PF14870"/>
    </source>
</evidence>
<accession>A0AAU8JEA1</accession>
<dbReference type="GO" id="GO:0009523">
    <property type="term" value="C:photosystem II"/>
    <property type="evidence" value="ECO:0007669"/>
    <property type="project" value="UniProtKB-KW"/>
</dbReference>
<comment type="subcellular location">
    <subcellularLocation>
        <location evidence="4">Cellular thylakoid lumen</location>
    </subcellularLocation>
    <text evidence="4">Associated with a PSII precusor complex on the lumenal side of the thylakoid membrane.</text>
</comment>
<keyword evidence="4" id="KW-0793">Thylakoid</keyword>
<evidence type="ECO:0000256" key="1">
    <source>
        <dbReference type="ARBA" id="ARBA00022531"/>
    </source>
</evidence>
<dbReference type="Pfam" id="PF14870">
    <property type="entry name" value="PSII_BNR"/>
    <property type="match status" value="1"/>
</dbReference>
<keyword evidence="2 4" id="KW-0732">Signal</keyword>
<dbReference type="SUPFAM" id="SSF110296">
    <property type="entry name" value="Oligoxyloglucan reducing end-specific cellobiohydrolase"/>
    <property type="match status" value="1"/>
</dbReference>
<gene>
    <name evidence="4" type="primary">ycf48</name>
    <name evidence="7" type="ORF">ABWT76_005914</name>
</gene>
<dbReference type="PIRSF" id="PIRSF017875">
    <property type="entry name" value="PSII_HCF136"/>
    <property type="match status" value="1"/>
</dbReference>
<reference evidence="7" key="1">
    <citation type="submission" date="2024-07" db="EMBL/GenBank/DDBJ databases">
        <authorList>
            <person name="Kim Y.J."/>
            <person name="Jeong J.Y."/>
        </authorList>
    </citation>
    <scope>NUCLEOTIDE SEQUENCE</scope>
    <source>
        <strain evidence="7">GIHE-MW2</strain>
    </source>
</reference>
<sequence length="345" mass="38178">MKSILKHWQRIVGLLAVVLLCAGCKYAPSLSYNPWHPVYVPSQVNLLDIGFTNNGKHGWLVGAESTLLESTDAGETWQKIGLSLDSDNYRFTSVSFSGEEGWIVGEPAIMLHTTDEGKSWEQIPLDKKLPGDPLKIVALGDKQAEMLTNIGAIYRTEDAGKTWQGLVASAVGVMRSVDRTPDGRYIAVSAKGNFYSTWEPGQPAWVQHNRTSSRRLQSMGFGQDGRLWLLARGGEIQFTQPKETGTISFSDLEAPDFWQEPIFPEFATSWGLLDLSYRTPEEIWVSGGSGNLLCSLDGGQTWQKDQAVENLPSNFYKIVFLSPEQGFVIGQNGLLLKYQKAPETA</sequence>
<proteinExistence type="inferred from homology"/>
<name>A0AAU8JEA1_9CYAN</name>
<evidence type="ECO:0000313" key="7">
    <source>
        <dbReference type="EMBL" id="XCM37101.1"/>
    </source>
</evidence>
<dbReference type="HAMAP" id="MF_01348">
    <property type="entry name" value="Ycf48"/>
    <property type="match status" value="1"/>
</dbReference>
<protein>
    <recommendedName>
        <fullName evidence="4 5">Photosystem II assembly protein Ycf48</fullName>
    </recommendedName>
</protein>
<dbReference type="PANTHER" id="PTHR47199">
    <property type="entry name" value="PHOTOSYSTEM II STABILITY/ASSEMBLY FACTOR HCF136, CHLOROPLASTIC"/>
    <property type="match status" value="1"/>
</dbReference>
<dbReference type="InterPro" id="IPR028203">
    <property type="entry name" value="PSII_CF48-like_dom"/>
</dbReference>
<dbReference type="EMBL" id="CP159837">
    <property type="protein sequence ID" value="XCM37101.1"/>
    <property type="molecule type" value="Genomic_DNA"/>
</dbReference>
<dbReference type="RefSeq" id="WP_054467915.1">
    <property type="nucleotide sequence ID" value="NZ_CP159837.1"/>
</dbReference>
<evidence type="ECO:0000256" key="5">
    <source>
        <dbReference type="PIRNR" id="PIRNR017875"/>
    </source>
</evidence>
<evidence type="ECO:0000256" key="3">
    <source>
        <dbReference type="ARBA" id="ARBA00023276"/>
    </source>
</evidence>